<dbReference type="PANTHER" id="PTHR33154:SF28">
    <property type="entry name" value="HTH-TYPE TRANSCRIPTIONAL REGULATOR YGAV-RELATED"/>
    <property type="match status" value="1"/>
</dbReference>
<dbReference type="PANTHER" id="PTHR33154">
    <property type="entry name" value="TRANSCRIPTIONAL REGULATOR, ARSR FAMILY"/>
    <property type="match status" value="1"/>
</dbReference>
<gene>
    <name evidence="5" type="ORF">GTW23_18200</name>
</gene>
<evidence type="ECO:0000256" key="2">
    <source>
        <dbReference type="ARBA" id="ARBA00023125"/>
    </source>
</evidence>
<dbReference type="Pfam" id="PF12840">
    <property type="entry name" value="HTH_20"/>
    <property type="match status" value="1"/>
</dbReference>
<organism evidence="5 6">
    <name type="scientific">Hoeflea alexandrii</name>
    <dbReference type="NCBI Taxonomy" id="288436"/>
    <lineage>
        <taxon>Bacteria</taxon>
        <taxon>Pseudomonadati</taxon>
        <taxon>Pseudomonadota</taxon>
        <taxon>Alphaproteobacteria</taxon>
        <taxon>Hyphomicrobiales</taxon>
        <taxon>Rhizobiaceae</taxon>
        <taxon>Hoeflea</taxon>
    </lineage>
</organism>
<dbReference type="SMART" id="SM00418">
    <property type="entry name" value="HTH_ARSR"/>
    <property type="match status" value="1"/>
</dbReference>
<dbReference type="PRINTS" id="PR00778">
    <property type="entry name" value="HTHARSR"/>
</dbReference>
<dbReference type="InterPro" id="IPR011991">
    <property type="entry name" value="ArsR-like_HTH"/>
</dbReference>
<keyword evidence="3" id="KW-0804">Transcription</keyword>
<evidence type="ECO:0000256" key="1">
    <source>
        <dbReference type="ARBA" id="ARBA00023015"/>
    </source>
</evidence>
<dbReference type="Proteomes" id="UP001320715">
    <property type="component" value="Unassembled WGS sequence"/>
</dbReference>
<protein>
    <submittedName>
        <fullName evidence="5">Helix-turn-helix domain-containing protein</fullName>
    </submittedName>
</protein>
<evidence type="ECO:0000256" key="3">
    <source>
        <dbReference type="ARBA" id="ARBA00023163"/>
    </source>
</evidence>
<keyword evidence="6" id="KW-1185">Reference proteome</keyword>
<comment type="caution">
    <text evidence="5">The sequence shown here is derived from an EMBL/GenBank/DDBJ whole genome shotgun (WGS) entry which is preliminary data.</text>
</comment>
<dbReference type="InterPro" id="IPR036388">
    <property type="entry name" value="WH-like_DNA-bd_sf"/>
</dbReference>
<evidence type="ECO:0000313" key="6">
    <source>
        <dbReference type="Proteomes" id="UP001320715"/>
    </source>
</evidence>
<evidence type="ECO:0000259" key="4">
    <source>
        <dbReference type="PROSITE" id="PS50987"/>
    </source>
</evidence>
<dbReference type="Gene3D" id="1.10.10.10">
    <property type="entry name" value="Winged helix-like DNA-binding domain superfamily/Winged helix DNA-binding domain"/>
    <property type="match status" value="1"/>
</dbReference>
<dbReference type="InterPro" id="IPR051081">
    <property type="entry name" value="HTH_MetalResp_TranReg"/>
</dbReference>
<name>A0ABT1CXR0_9HYPH</name>
<feature type="domain" description="HTH arsR-type" evidence="4">
    <location>
        <begin position="6"/>
        <end position="102"/>
    </location>
</feature>
<dbReference type="CDD" id="cd00090">
    <property type="entry name" value="HTH_ARSR"/>
    <property type="match status" value="1"/>
</dbReference>
<sequence length="108" mass="11915">MRDKQDSDYIVSPEVRLLKAMANGQRLVILQLLVRYPEGLSASELMIHTGLGQSALSQHLGKLRDASLVARSRRPGKLSFKLSSPLVLPLLEVIARSQRVRSAPDVVT</sequence>
<dbReference type="PROSITE" id="PS50987">
    <property type="entry name" value="HTH_ARSR_2"/>
    <property type="match status" value="1"/>
</dbReference>
<dbReference type="SUPFAM" id="SSF46785">
    <property type="entry name" value="Winged helix' DNA-binding domain"/>
    <property type="match status" value="1"/>
</dbReference>
<reference evidence="5 6" key="1">
    <citation type="submission" date="2020-01" db="EMBL/GenBank/DDBJ databases">
        <title>Genomes of bacteria type strains.</title>
        <authorList>
            <person name="Chen J."/>
            <person name="Zhu S."/>
            <person name="Yang J."/>
        </authorList>
    </citation>
    <scope>NUCLEOTIDE SEQUENCE [LARGE SCALE GENOMIC DNA]</scope>
    <source>
        <strain evidence="5 6">DSM 16655</strain>
    </source>
</reference>
<dbReference type="EMBL" id="JAAAML010000003">
    <property type="protein sequence ID" value="MCO6410121.1"/>
    <property type="molecule type" value="Genomic_DNA"/>
</dbReference>
<dbReference type="InterPro" id="IPR036390">
    <property type="entry name" value="WH_DNA-bd_sf"/>
</dbReference>
<dbReference type="InterPro" id="IPR001845">
    <property type="entry name" value="HTH_ArsR_DNA-bd_dom"/>
</dbReference>
<accession>A0ABT1CXR0</accession>
<evidence type="ECO:0000313" key="5">
    <source>
        <dbReference type="EMBL" id="MCO6410121.1"/>
    </source>
</evidence>
<keyword evidence="1" id="KW-0805">Transcription regulation</keyword>
<keyword evidence="2" id="KW-0238">DNA-binding</keyword>
<proteinExistence type="predicted"/>